<dbReference type="KEGG" id="baqk:QN215_03080"/>
<accession>A0AB39U7Z5</accession>
<evidence type="ECO:0000313" key="2">
    <source>
        <dbReference type="EMBL" id="XDS45122.1"/>
    </source>
</evidence>
<proteinExistence type="predicted"/>
<reference evidence="2" key="1">
    <citation type="submission" date="2023-07" db="EMBL/GenBank/DDBJ databases">
        <title>Bifidobacterium aquikefiriaerophilum sp. nov. and Bifidobacterium eccum sp. nov., isolated from water kefir.</title>
        <authorList>
            <person name="Breselge S."/>
            <person name="Bellassi P."/>
            <person name="Barcenilla C."/>
            <person name="Alvarez-Ordonez A."/>
            <person name="Morelli L."/>
            <person name="Cotter P.D."/>
        </authorList>
    </citation>
    <scope>NUCLEOTIDE SEQUENCE</scope>
    <source>
        <strain evidence="2">WK041_4_12</strain>
    </source>
</reference>
<dbReference type="EMBL" id="CP129674">
    <property type="protein sequence ID" value="XDS45122.1"/>
    <property type="molecule type" value="Genomic_DNA"/>
</dbReference>
<dbReference type="InterPro" id="IPR036388">
    <property type="entry name" value="WH-like_DNA-bd_sf"/>
</dbReference>
<dbReference type="AlphaFoldDB" id="A0AB39U7Z5"/>
<name>A0AB39U7Z5_9BIFI</name>
<evidence type="ECO:0000259" key="1">
    <source>
        <dbReference type="Pfam" id="PF03551"/>
    </source>
</evidence>
<dbReference type="PANTHER" id="PTHR33169">
    <property type="entry name" value="PADR-FAMILY TRANSCRIPTIONAL REGULATOR"/>
    <property type="match status" value="1"/>
</dbReference>
<protein>
    <submittedName>
        <fullName evidence="2">Helix-turn-helix transcriptional regulator</fullName>
    </submittedName>
</protein>
<dbReference type="InterPro" id="IPR005149">
    <property type="entry name" value="Tscrpt_reg_PadR_N"/>
</dbReference>
<organism evidence="2">
    <name type="scientific">Bifidobacterium aquikefiricola</name>
    <dbReference type="NCBI Taxonomy" id="3059038"/>
    <lineage>
        <taxon>Bacteria</taxon>
        <taxon>Bacillati</taxon>
        <taxon>Actinomycetota</taxon>
        <taxon>Actinomycetes</taxon>
        <taxon>Bifidobacteriales</taxon>
        <taxon>Bifidobacteriaceae</taxon>
        <taxon>Bifidobacterium</taxon>
    </lineage>
</organism>
<dbReference type="PANTHER" id="PTHR33169:SF14">
    <property type="entry name" value="TRANSCRIPTIONAL REGULATOR RV3488"/>
    <property type="match status" value="1"/>
</dbReference>
<dbReference type="Gene3D" id="1.10.10.10">
    <property type="entry name" value="Winged helix-like DNA-binding domain superfamily/Winged helix DNA-binding domain"/>
    <property type="match status" value="1"/>
</dbReference>
<dbReference type="SUPFAM" id="SSF46785">
    <property type="entry name" value="Winged helix' DNA-binding domain"/>
    <property type="match status" value="1"/>
</dbReference>
<feature type="domain" description="Transcription regulator PadR N-terminal" evidence="1">
    <location>
        <begin position="10"/>
        <end position="85"/>
    </location>
</feature>
<gene>
    <name evidence="2" type="ORF">QN215_03080</name>
</gene>
<dbReference type="RefSeq" id="WP_369344659.1">
    <property type="nucleotide sequence ID" value="NZ_CP129674.1"/>
</dbReference>
<dbReference type="InterPro" id="IPR036390">
    <property type="entry name" value="WH_DNA-bd_sf"/>
</dbReference>
<sequence length="196" mass="22951">MSVQTTRLLVLGIVRLRQPTYGYEIEKELKSWNSDRWAGIARGSVYNQLKSLVRTGMLEFDSVSQTGKMPSKNLYRLTEKGDNEFFDLLHAILNNQQPQPLDMLPVLCFLPSLSKQEIIESCQRRITRITAFLNAFDNQMKQWFPDDSDTLYLQEIFWLEQEAFIAERRWLEDFLERVNAGRYHFSADGNTSRTTI</sequence>
<dbReference type="Pfam" id="PF03551">
    <property type="entry name" value="PadR"/>
    <property type="match status" value="1"/>
</dbReference>
<dbReference type="InterPro" id="IPR052509">
    <property type="entry name" value="Metal_resp_DNA-bind_regulator"/>
</dbReference>